<dbReference type="Proteomes" id="UP000223606">
    <property type="component" value="Chromosome 1"/>
</dbReference>
<dbReference type="RefSeq" id="WP_099557987.1">
    <property type="nucleotide sequence ID" value="NZ_LT960614.1"/>
</dbReference>
<name>A0A2C9DDT9_9HYPH</name>
<dbReference type="Gene3D" id="3.30.420.40">
    <property type="match status" value="1"/>
</dbReference>
<proteinExistence type="predicted"/>
<dbReference type="SUPFAM" id="SSF53067">
    <property type="entry name" value="Actin-like ATPase domain"/>
    <property type="match status" value="1"/>
</dbReference>
<protein>
    <submittedName>
        <fullName evidence="2">Reactivating factor for ethanolamine ammonia lyase</fullName>
    </submittedName>
</protein>
<dbReference type="InterPro" id="IPR009377">
    <property type="entry name" value="EutA"/>
</dbReference>
<accession>A0A2C9DDT9</accession>
<feature type="compositionally biased region" description="Basic and acidic residues" evidence="1">
    <location>
        <begin position="579"/>
        <end position="588"/>
    </location>
</feature>
<dbReference type="GO" id="GO:0016829">
    <property type="term" value="F:lyase activity"/>
    <property type="evidence" value="ECO:0007669"/>
    <property type="project" value="UniProtKB-KW"/>
</dbReference>
<feature type="compositionally biased region" description="Basic residues" evidence="1">
    <location>
        <begin position="558"/>
        <end position="578"/>
    </location>
</feature>
<feature type="compositionally biased region" description="Basic and acidic residues" evidence="1">
    <location>
        <begin position="605"/>
        <end position="615"/>
    </location>
</feature>
<evidence type="ECO:0000256" key="1">
    <source>
        <dbReference type="SAM" id="MobiDB-lite"/>
    </source>
</evidence>
<reference evidence="3" key="1">
    <citation type="submission" date="2017-09" db="EMBL/GenBank/DDBJ databases">
        <title>Genome sequence of Nannocystis excedens DSM 71.</title>
        <authorList>
            <person name="Blom J."/>
        </authorList>
    </citation>
    <scope>NUCLEOTIDE SEQUENCE [LARGE SCALE GENOMIC DNA]</scope>
    <source>
        <strain evidence="3">type strain: E19</strain>
    </source>
</reference>
<dbReference type="InterPro" id="IPR043129">
    <property type="entry name" value="ATPase_NBD"/>
</dbReference>
<feature type="region of interest" description="Disordered" evidence="1">
    <location>
        <begin position="1"/>
        <end position="21"/>
    </location>
</feature>
<dbReference type="KEGG" id="hdi:HDIA_4244"/>
<keyword evidence="2" id="KW-0456">Lyase</keyword>
<dbReference type="Pfam" id="PF06277">
    <property type="entry name" value="EutA"/>
    <property type="match status" value="1"/>
</dbReference>
<evidence type="ECO:0000313" key="3">
    <source>
        <dbReference type="Proteomes" id="UP000223606"/>
    </source>
</evidence>
<gene>
    <name evidence="2" type="ORF">HDIA_4244</name>
</gene>
<dbReference type="OrthoDB" id="1542at2"/>
<organism evidence="2 3">
    <name type="scientific">Hartmannibacter diazotrophicus</name>
    <dbReference type="NCBI Taxonomy" id="1482074"/>
    <lineage>
        <taxon>Bacteria</taxon>
        <taxon>Pseudomonadati</taxon>
        <taxon>Pseudomonadota</taxon>
        <taxon>Alphaproteobacteria</taxon>
        <taxon>Hyphomicrobiales</taxon>
        <taxon>Pleomorphomonadaceae</taxon>
        <taxon>Hartmannibacter</taxon>
    </lineage>
</organism>
<evidence type="ECO:0000313" key="2">
    <source>
        <dbReference type="EMBL" id="SON57785.1"/>
    </source>
</evidence>
<dbReference type="AlphaFoldDB" id="A0A2C9DDT9"/>
<feature type="region of interest" description="Disordered" evidence="1">
    <location>
        <begin position="545"/>
        <end position="615"/>
    </location>
</feature>
<dbReference type="EMBL" id="LT960614">
    <property type="protein sequence ID" value="SON57785.1"/>
    <property type="molecule type" value="Genomic_DNA"/>
</dbReference>
<sequence>MAGNVPGDDERPNDPAGHTIADHLYGDVFDHEHGPDADHDHDDVDFGPLEENPIWISDNVQLTSVGMDIGSSGTQVIFSRVLMRRISEELTSRYIVAERETLYQSPVSLTPYRSDTRIDEAALGAIIDEAYAAARMSPDAVDTGVVILTGEALRRENSEAIAGILAEQGGEFVCASAGHHMESRLAAYGSGAARLSYETGQRILNVDIGGGTTKLAIVEKGTPTVTAAIHIGGRLQVTALDGKITRLDPAGRHHAERAGFAWALGDRAAPEDLDRVAELMARTLAEALGPAPSDAVMQLYLTDPITDFGRIDGIMVSGGVGEYVYGRETRDFGDMGLRLGHAVRDAFARLDIPLLPAAACIRATALGASEYTVQLSGNTSFVSHPGNLLPRRNLQVVRPLLPESMQGASPGLIARAIRDHLVAFDLDAARADFALALSWSEKPDYPLLRILAEGIRDGLSERIAAALPIYLMLDGDIAMTLGRILAEELGIASDLLVIDSVQLWDFDFIDLGRIRLPSHTVPVTIKSLVFNEDPRAMRPYQRLHHRSGTASGDGSSHGHGHSHHHHGTHSHGPHSHTHDHHDHGDHGHGIHRHSHEPGEEMAPPGHEKSDDVVPR</sequence>
<keyword evidence="3" id="KW-1185">Reference proteome</keyword>